<keyword evidence="4" id="KW-1185">Reference proteome</keyword>
<dbReference type="Proteomes" id="UP000654947">
    <property type="component" value="Unassembled WGS sequence"/>
</dbReference>
<feature type="transmembrane region" description="Helical" evidence="2">
    <location>
        <begin position="88"/>
        <end position="114"/>
    </location>
</feature>
<feature type="region of interest" description="Disordered" evidence="1">
    <location>
        <begin position="142"/>
        <end position="165"/>
    </location>
</feature>
<protein>
    <recommendedName>
        <fullName evidence="5">Phage holin family protein</fullName>
    </recommendedName>
</protein>
<feature type="compositionally biased region" description="Low complexity" evidence="1">
    <location>
        <begin position="148"/>
        <end position="165"/>
    </location>
</feature>
<evidence type="ECO:0000313" key="4">
    <source>
        <dbReference type="Proteomes" id="UP000654947"/>
    </source>
</evidence>
<comment type="caution">
    <text evidence="3">The sequence shown here is derived from an EMBL/GenBank/DDBJ whole genome shotgun (WGS) entry which is preliminary data.</text>
</comment>
<sequence>MVDKPGAGQPGASNDADRSVSDLLSDATGNLSRLVRLELRLAKLEAKHDAVRIGKGIAEFLVAAVILHIFVILLSVTAGFGLHEIFGLPVWASLGIVTLFYLLVALVFALIAVINFRRRQGLTRTVLTSSRLMAIIRGEVRPPKEGDGAVAATEEPGEAPAPSGR</sequence>
<accession>A0A918XI29</accession>
<feature type="transmembrane region" description="Helical" evidence="2">
    <location>
        <begin position="60"/>
        <end position="82"/>
    </location>
</feature>
<dbReference type="AlphaFoldDB" id="A0A918XI29"/>
<evidence type="ECO:0008006" key="5">
    <source>
        <dbReference type="Google" id="ProtNLM"/>
    </source>
</evidence>
<keyword evidence="2" id="KW-0812">Transmembrane</keyword>
<dbReference type="EMBL" id="BMXL01000022">
    <property type="protein sequence ID" value="GHD31713.1"/>
    <property type="molecule type" value="Genomic_DNA"/>
</dbReference>
<evidence type="ECO:0000256" key="2">
    <source>
        <dbReference type="SAM" id="Phobius"/>
    </source>
</evidence>
<organism evidence="3 4">
    <name type="scientific">Nocardiopsis kunsanensis</name>
    <dbReference type="NCBI Taxonomy" id="141693"/>
    <lineage>
        <taxon>Bacteria</taxon>
        <taxon>Bacillati</taxon>
        <taxon>Actinomycetota</taxon>
        <taxon>Actinomycetes</taxon>
        <taxon>Streptosporangiales</taxon>
        <taxon>Nocardiopsidaceae</taxon>
        <taxon>Nocardiopsis</taxon>
    </lineage>
</organism>
<keyword evidence="2" id="KW-1133">Transmembrane helix</keyword>
<reference evidence="3 4" key="1">
    <citation type="journal article" date="2014" name="Int. J. Syst. Evol. Microbiol.">
        <title>Complete genome sequence of Corynebacterium casei LMG S-19264T (=DSM 44701T), isolated from a smear-ripened cheese.</title>
        <authorList>
            <consortium name="US DOE Joint Genome Institute (JGI-PGF)"/>
            <person name="Walter F."/>
            <person name="Albersmeier A."/>
            <person name="Kalinowski J."/>
            <person name="Ruckert C."/>
        </authorList>
    </citation>
    <scope>NUCLEOTIDE SEQUENCE [LARGE SCALE GENOMIC DNA]</scope>
    <source>
        <strain evidence="3 4">KCTC 19473</strain>
    </source>
</reference>
<dbReference type="InterPro" id="IPR009937">
    <property type="entry name" value="Phage_holin_3_6"/>
</dbReference>
<gene>
    <name evidence="3" type="ORF">GCM10007147_34600</name>
</gene>
<keyword evidence="2" id="KW-0472">Membrane</keyword>
<dbReference type="Pfam" id="PF07332">
    <property type="entry name" value="Phage_holin_3_6"/>
    <property type="match status" value="1"/>
</dbReference>
<name>A0A918XI29_9ACTN</name>
<evidence type="ECO:0000313" key="3">
    <source>
        <dbReference type="EMBL" id="GHD31713.1"/>
    </source>
</evidence>
<proteinExistence type="predicted"/>
<evidence type="ECO:0000256" key="1">
    <source>
        <dbReference type="SAM" id="MobiDB-lite"/>
    </source>
</evidence>
<dbReference type="RefSeq" id="WP_026116143.1">
    <property type="nucleotide sequence ID" value="NZ_BMXL01000022.1"/>
</dbReference>